<name>A0ABT9RB58_9ACTN</name>
<dbReference type="PROSITE" id="PS50975">
    <property type="entry name" value="ATP_GRASP"/>
    <property type="match status" value="1"/>
</dbReference>
<evidence type="ECO:0000259" key="2">
    <source>
        <dbReference type="PROSITE" id="PS50975"/>
    </source>
</evidence>
<dbReference type="SUPFAM" id="SSF56059">
    <property type="entry name" value="Glutathione synthetase ATP-binding domain-like"/>
    <property type="match status" value="1"/>
</dbReference>
<accession>A0ABT9RB58</accession>
<dbReference type="RefSeq" id="WP_306867257.1">
    <property type="nucleotide sequence ID" value="NZ_JAUSRB010000002.1"/>
</dbReference>
<dbReference type="Proteomes" id="UP001230426">
    <property type="component" value="Unassembled WGS sequence"/>
</dbReference>
<dbReference type="PANTHER" id="PTHR21621">
    <property type="entry name" value="RIBOSOMAL PROTEIN S6 MODIFICATION PROTEIN"/>
    <property type="match status" value="1"/>
</dbReference>
<keyword evidence="4" id="KW-1185">Reference proteome</keyword>
<proteinExistence type="predicted"/>
<sequence>MKRTVVVLTQEMDLTADSVVKVLHDMDVPVFRYDTSYYPVNSTLTYRIGPAGCTTELFDSTHSERSISLEDVASVWYLRPTAFRFDDALTGPFREFAQKEAAHAFGGVMSGLPVLWVNRPDLEARADYKPLQLRIARSVGLRVPRTLITNDPARVRPFHAECEGSMIYKALNSGLIREPGGWPGGLFTSAVAQLDDDLLARVRFAPCIFQELVEKAYDLRITVIGDRLFPVRIDGVDEDGGRAVDWRSCPVGSDEHLRHSRVDIPESVETGLRALMRELGLNYGAVDMVVTPRGEHVFLEVNPSGQFAWLDDEIEDLNLRGAMAEYLAAGLAR</sequence>
<dbReference type="EMBL" id="JAUSRB010000002">
    <property type="protein sequence ID" value="MDP9866486.1"/>
    <property type="molecule type" value="Genomic_DNA"/>
</dbReference>
<evidence type="ECO:0000313" key="3">
    <source>
        <dbReference type="EMBL" id="MDP9866486.1"/>
    </source>
</evidence>
<protein>
    <submittedName>
        <fullName evidence="3">Glutathione synthase/RimK-type ligase-like ATP-grasp enzyme</fullName>
    </submittedName>
</protein>
<keyword evidence="1" id="KW-0547">Nucleotide-binding</keyword>
<dbReference type="InterPro" id="IPR011761">
    <property type="entry name" value="ATP-grasp"/>
</dbReference>
<evidence type="ECO:0000256" key="1">
    <source>
        <dbReference type="PROSITE-ProRule" id="PRU00409"/>
    </source>
</evidence>
<dbReference type="Gene3D" id="3.30.470.20">
    <property type="entry name" value="ATP-grasp fold, B domain"/>
    <property type="match status" value="1"/>
</dbReference>
<keyword evidence="1" id="KW-0067">ATP-binding</keyword>
<feature type="domain" description="ATP-grasp" evidence="2">
    <location>
        <begin position="133"/>
        <end position="328"/>
    </location>
</feature>
<dbReference type="Pfam" id="PF21068">
    <property type="entry name" value="ATPgraspMvdD"/>
    <property type="match status" value="1"/>
</dbReference>
<comment type="caution">
    <text evidence="3">The sequence shown here is derived from an EMBL/GenBank/DDBJ whole genome shotgun (WGS) entry which is preliminary data.</text>
</comment>
<evidence type="ECO:0000313" key="4">
    <source>
        <dbReference type="Proteomes" id="UP001230426"/>
    </source>
</evidence>
<reference evidence="3 4" key="1">
    <citation type="submission" date="2023-07" db="EMBL/GenBank/DDBJ databases">
        <title>Sequencing the genomes of 1000 actinobacteria strains.</title>
        <authorList>
            <person name="Klenk H.-P."/>
        </authorList>
    </citation>
    <scope>NUCLEOTIDE SEQUENCE [LARGE SCALE GENOMIC DNA]</scope>
    <source>
        <strain evidence="3 4">DSM 44109</strain>
    </source>
</reference>
<gene>
    <name evidence="3" type="ORF">J2S55_005752</name>
</gene>
<organism evidence="3 4">
    <name type="scientific">Streptosporangium brasiliense</name>
    <dbReference type="NCBI Taxonomy" id="47480"/>
    <lineage>
        <taxon>Bacteria</taxon>
        <taxon>Bacillati</taxon>
        <taxon>Actinomycetota</taxon>
        <taxon>Actinomycetes</taxon>
        <taxon>Streptosporangiales</taxon>
        <taxon>Streptosporangiaceae</taxon>
        <taxon>Streptosporangium</taxon>
    </lineage>
</organism>
<dbReference type="InterPro" id="IPR048936">
    <property type="entry name" value="MvdD-like_ATPgrasp"/>
</dbReference>
<dbReference type="PANTHER" id="PTHR21621:SF0">
    <property type="entry name" value="BETA-CITRYLGLUTAMATE SYNTHASE B-RELATED"/>
    <property type="match status" value="1"/>
</dbReference>